<gene>
    <name evidence="1" type="ORF">SAMN02982922_0134</name>
</gene>
<reference evidence="1 2" key="1">
    <citation type="submission" date="2017-04" db="EMBL/GenBank/DDBJ databases">
        <authorList>
            <person name="Afonso C.L."/>
            <person name="Miller P.J."/>
            <person name="Scott M.A."/>
            <person name="Spackman E."/>
            <person name="Goraichik I."/>
            <person name="Dimitrov K.M."/>
            <person name="Suarez D.L."/>
            <person name="Swayne D.E."/>
        </authorList>
    </citation>
    <scope>NUCLEOTIDE SEQUENCE [LARGE SCALE GENOMIC DNA]</scope>
    <source>
        <strain evidence="1 2">B5P</strain>
    </source>
</reference>
<name>A0A1X7MQP4_9HYPH</name>
<dbReference type="RefSeq" id="WP_085462465.1">
    <property type="nucleotide sequence ID" value="NZ_FXBL01000002.1"/>
</dbReference>
<keyword evidence="2" id="KW-1185">Reference proteome</keyword>
<dbReference type="OrthoDB" id="7445766at2"/>
<dbReference type="AlphaFoldDB" id="A0A1X7MQP4"/>
<protein>
    <submittedName>
        <fullName evidence="1">Uncharacterized protein</fullName>
    </submittedName>
</protein>
<dbReference type="Proteomes" id="UP000193083">
    <property type="component" value="Unassembled WGS sequence"/>
</dbReference>
<sequence>MRFRPWPKPEPYRDTSRKRAAFKRKQRLEREALPLFAEMIAAGQHGVDEEMARRHVWWDEREREQRTLRAGRWREARVRLFALPDDLRSTVRKLWRGCSYPADPAYLLELLHQIAVGGVDPHRPPWIFDGKLTARTTPNPKKFDEAFRQIGHRKIGGGPKTTRADEFLFCGNLGSGILFLRTRVRLNDPHESYYTSSGHRLRDSHVGRAGHWIDLEVRGDCSDTELELIRRLAQDADTRPVVVRRVETIVPTKGEAAS</sequence>
<organism evidence="1 2">
    <name type="scientific">Mesorhizobium australicum</name>
    <dbReference type="NCBI Taxonomy" id="536018"/>
    <lineage>
        <taxon>Bacteria</taxon>
        <taxon>Pseudomonadati</taxon>
        <taxon>Pseudomonadota</taxon>
        <taxon>Alphaproteobacteria</taxon>
        <taxon>Hyphomicrobiales</taxon>
        <taxon>Phyllobacteriaceae</taxon>
        <taxon>Mesorhizobium</taxon>
    </lineage>
</organism>
<accession>A0A1X7MQP4</accession>
<proteinExistence type="predicted"/>
<evidence type="ECO:0000313" key="1">
    <source>
        <dbReference type="EMBL" id="SMH26293.1"/>
    </source>
</evidence>
<dbReference type="EMBL" id="FXBL01000002">
    <property type="protein sequence ID" value="SMH26293.1"/>
    <property type="molecule type" value="Genomic_DNA"/>
</dbReference>
<evidence type="ECO:0000313" key="2">
    <source>
        <dbReference type="Proteomes" id="UP000193083"/>
    </source>
</evidence>